<dbReference type="EMBL" id="BTSY01000001">
    <property type="protein sequence ID" value="GMT09651.1"/>
    <property type="molecule type" value="Genomic_DNA"/>
</dbReference>
<reference evidence="2" key="1">
    <citation type="submission" date="2023-10" db="EMBL/GenBank/DDBJ databases">
        <title>Genome assembly of Pristionchus species.</title>
        <authorList>
            <person name="Yoshida K."/>
            <person name="Sommer R.J."/>
        </authorList>
    </citation>
    <scope>NUCLEOTIDE SEQUENCE</scope>
    <source>
        <strain evidence="2">RS5133</strain>
    </source>
</reference>
<proteinExistence type="predicted"/>
<evidence type="ECO:0000256" key="1">
    <source>
        <dbReference type="SAM" id="Phobius"/>
    </source>
</evidence>
<keyword evidence="1" id="KW-1133">Transmembrane helix</keyword>
<protein>
    <submittedName>
        <fullName evidence="2">Uncharacterized protein</fullName>
    </submittedName>
</protein>
<keyword evidence="3" id="KW-1185">Reference proteome</keyword>
<dbReference type="Proteomes" id="UP001432322">
    <property type="component" value="Unassembled WGS sequence"/>
</dbReference>
<organism evidence="2 3">
    <name type="scientific">Pristionchus fissidentatus</name>
    <dbReference type="NCBI Taxonomy" id="1538716"/>
    <lineage>
        <taxon>Eukaryota</taxon>
        <taxon>Metazoa</taxon>
        <taxon>Ecdysozoa</taxon>
        <taxon>Nematoda</taxon>
        <taxon>Chromadorea</taxon>
        <taxon>Rhabditida</taxon>
        <taxon>Rhabditina</taxon>
        <taxon>Diplogasteromorpha</taxon>
        <taxon>Diplogasteroidea</taxon>
        <taxon>Neodiplogasteridae</taxon>
        <taxon>Pristionchus</taxon>
    </lineage>
</organism>
<name>A0AAV5UT62_9BILA</name>
<dbReference type="AlphaFoldDB" id="A0AAV5UT62"/>
<accession>A0AAV5UT62</accession>
<gene>
    <name evidence="2" type="ORF">PFISCL1PPCAC_948</name>
</gene>
<keyword evidence="1" id="KW-0472">Membrane</keyword>
<comment type="caution">
    <text evidence="2">The sequence shown here is derived from an EMBL/GenBank/DDBJ whole genome shotgun (WGS) entry which is preliminary data.</text>
</comment>
<sequence>MGCHERLVLVREPICFDYAILSRSRGVSRNRGLVYWITTCICNHSFYLCALHSALEKDLIFFAGLHCCLSSQPKGNENFEEGSGYS</sequence>
<evidence type="ECO:0000313" key="2">
    <source>
        <dbReference type="EMBL" id="GMT09651.1"/>
    </source>
</evidence>
<feature type="transmembrane region" description="Helical" evidence="1">
    <location>
        <begin position="33"/>
        <end position="55"/>
    </location>
</feature>
<evidence type="ECO:0000313" key="3">
    <source>
        <dbReference type="Proteomes" id="UP001432322"/>
    </source>
</evidence>
<keyword evidence="1" id="KW-0812">Transmembrane</keyword>